<protein>
    <submittedName>
        <fullName evidence="2">Uncharacterized protein</fullName>
    </submittedName>
</protein>
<proteinExistence type="predicted"/>
<reference evidence="2" key="2">
    <citation type="submission" date="2018-04" db="EMBL/GenBank/DDBJ databases">
        <title>OnivRS2 (Oryza nivara Reference Sequence Version 2).</title>
        <authorList>
            <person name="Zhang J."/>
            <person name="Kudrna D."/>
            <person name="Lee S."/>
            <person name="Talag J."/>
            <person name="Rajasekar S."/>
            <person name="Welchert J."/>
            <person name="Hsing Y.-I."/>
            <person name="Wing R.A."/>
        </authorList>
    </citation>
    <scope>NUCLEOTIDE SEQUENCE [LARGE SCALE GENOMIC DNA]</scope>
    <source>
        <strain evidence="2">SL10</strain>
    </source>
</reference>
<keyword evidence="3" id="KW-1185">Reference proteome</keyword>
<reference evidence="2" key="1">
    <citation type="submission" date="2015-04" db="UniProtKB">
        <authorList>
            <consortium name="EnsemblPlants"/>
        </authorList>
    </citation>
    <scope>IDENTIFICATION</scope>
    <source>
        <strain evidence="2">SL10</strain>
    </source>
</reference>
<evidence type="ECO:0000256" key="1">
    <source>
        <dbReference type="SAM" id="MobiDB-lite"/>
    </source>
</evidence>
<name>A0A0E0H3W0_ORYNI</name>
<evidence type="ECO:0000313" key="2">
    <source>
        <dbReference type="EnsemblPlants" id="ONIVA04G18990.1"/>
    </source>
</evidence>
<dbReference type="HOGENOM" id="CLU_148963_0_0_1"/>
<dbReference type="Gramene" id="ONIVA04G18990.1">
    <property type="protein sequence ID" value="ONIVA04G18990.1"/>
    <property type="gene ID" value="ONIVA04G18990"/>
</dbReference>
<accession>A0A0E0H3W0</accession>
<organism evidence="2">
    <name type="scientific">Oryza nivara</name>
    <name type="common">Indian wild rice</name>
    <name type="synonym">Oryza sativa f. spontanea</name>
    <dbReference type="NCBI Taxonomy" id="4536"/>
    <lineage>
        <taxon>Eukaryota</taxon>
        <taxon>Viridiplantae</taxon>
        <taxon>Streptophyta</taxon>
        <taxon>Embryophyta</taxon>
        <taxon>Tracheophyta</taxon>
        <taxon>Spermatophyta</taxon>
        <taxon>Magnoliopsida</taxon>
        <taxon>Liliopsida</taxon>
        <taxon>Poales</taxon>
        <taxon>Poaceae</taxon>
        <taxon>BOP clade</taxon>
        <taxon>Oryzoideae</taxon>
        <taxon>Oryzeae</taxon>
        <taxon>Oryzinae</taxon>
        <taxon>Oryza</taxon>
    </lineage>
</organism>
<sequence>MRPSATSSGVGHGWRRTRPPATNSDVARMVEDVAAGDELRHGTWMVGPPAMMLWCSTLIYGRYHLIPCKYHFLRGKNRMISDRYHLIPVRYQDLIPRKYHPLRGKNRMIPDKYHLIPHKYHLIRGRIA</sequence>
<evidence type="ECO:0000313" key="3">
    <source>
        <dbReference type="Proteomes" id="UP000006591"/>
    </source>
</evidence>
<dbReference type="EnsemblPlants" id="ONIVA04G18990.1">
    <property type="protein sequence ID" value="ONIVA04G18990.1"/>
    <property type="gene ID" value="ONIVA04G18990"/>
</dbReference>
<dbReference type="AlphaFoldDB" id="A0A0E0H3W0"/>
<feature type="region of interest" description="Disordered" evidence="1">
    <location>
        <begin position="1"/>
        <end position="21"/>
    </location>
</feature>
<dbReference type="Proteomes" id="UP000006591">
    <property type="component" value="Chromosome 4"/>
</dbReference>